<comment type="caution">
    <text evidence="2">The sequence shown here is derived from an EMBL/GenBank/DDBJ whole genome shotgun (WGS) entry which is preliminary data.</text>
</comment>
<sequence length="85" mass="9522">MRGRNPDLPHCRTPAKVVDNVGNHDMVLVFCCYQQDVKRQLEATRTRLIDEPLVDCISPTGGGCFYALPGVRDTKDWYGRGLLAT</sequence>
<name>A0ABP5Y2S9_STRLO</name>
<protein>
    <recommendedName>
        <fullName evidence="1">Dyp-type peroxidase C-terminal domain-containing protein</fullName>
    </recommendedName>
</protein>
<dbReference type="Proteomes" id="UP001501777">
    <property type="component" value="Unassembled WGS sequence"/>
</dbReference>
<evidence type="ECO:0000313" key="3">
    <source>
        <dbReference type="Proteomes" id="UP001501777"/>
    </source>
</evidence>
<accession>A0ABP5Y2S9</accession>
<evidence type="ECO:0000259" key="1">
    <source>
        <dbReference type="Pfam" id="PF20628"/>
    </source>
</evidence>
<proteinExistence type="predicted"/>
<evidence type="ECO:0000313" key="2">
    <source>
        <dbReference type="EMBL" id="GAA2471300.1"/>
    </source>
</evidence>
<dbReference type="InterPro" id="IPR048328">
    <property type="entry name" value="Dyp_perox_C"/>
</dbReference>
<feature type="domain" description="Dyp-type peroxidase C-terminal" evidence="1">
    <location>
        <begin position="20"/>
        <end position="71"/>
    </location>
</feature>
<gene>
    <name evidence="2" type="ORF">GCM10010276_01920</name>
</gene>
<organism evidence="2 3">
    <name type="scientific">Streptomyces longisporus</name>
    <dbReference type="NCBI Taxonomy" id="1948"/>
    <lineage>
        <taxon>Bacteria</taxon>
        <taxon>Bacillati</taxon>
        <taxon>Actinomycetota</taxon>
        <taxon>Actinomycetes</taxon>
        <taxon>Kitasatosporales</taxon>
        <taxon>Streptomycetaceae</taxon>
        <taxon>Streptomyces</taxon>
    </lineage>
</organism>
<dbReference type="InterPro" id="IPR011008">
    <property type="entry name" value="Dimeric_a/b-barrel"/>
</dbReference>
<dbReference type="EMBL" id="BAAASG010000001">
    <property type="protein sequence ID" value="GAA2471300.1"/>
    <property type="molecule type" value="Genomic_DNA"/>
</dbReference>
<dbReference type="SUPFAM" id="SSF54909">
    <property type="entry name" value="Dimeric alpha+beta barrel"/>
    <property type="match status" value="1"/>
</dbReference>
<dbReference type="Pfam" id="PF20628">
    <property type="entry name" value="Dyp_perox_C"/>
    <property type="match status" value="1"/>
</dbReference>
<keyword evidence="3" id="KW-1185">Reference proteome</keyword>
<reference evidence="3" key="1">
    <citation type="journal article" date="2019" name="Int. J. Syst. Evol. Microbiol.">
        <title>The Global Catalogue of Microorganisms (GCM) 10K type strain sequencing project: providing services to taxonomists for standard genome sequencing and annotation.</title>
        <authorList>
            <consortium name="The Broad Institute Genomics Platform"/>
            <consortium name="The Broad Institute Genome Sequencing Center for Infectious Disease"/>
            <person name="Wu L."/>
            <person name="Ma J."/>
        </authorList>
    </citation>
    <scope>NUCLEOTIDE SEQUENCE [LARGE SCALE GENOMIC DNA]</scope>
    <source>
        <strain evidence="3">JCM 4395</strain>
    </source>
</reference>